<evidence type="ECO:0000256" key="1">
    <source>
        <dbReference type="ARBA" id="ARBA00004141"/>
    </source>
</evidence>
<dbReference type="GO" id="GO:0016020">
    <property type="term" value="C:membrane"/>
    <property type="evidence" value="ECO:0007669"/>
    <property type="project" value="UniProtKB-SubCell"/>
</dbReference>
<keyword evidence="3 5" id="KW-1133">Transmembrane helix</keyword>
<gene>
    <name evidence="6" type="ORF">KSX_49990</name>
</gene>
<reference evidence="6" key="1">
    <citation type="submission" date="2020-10" db="EMBL/GenBank/DDBJ databases">
        <title>Taxonomic study of unclassified bacteria belonging to the class Ktedonobacteria.</title>
        <authorList>
            <person name="Yabe S."/>
            <person name="Wang C.M."/>
            <person name="Zheng Y."/>
            <person name="Sakai Y."/>
            <person name="Cavaletti L."/>
            <person name="Monciardini P."/>
            <person name="Donadio S."/>
        </authorList>
    </citation>
    <scope>NUCLEOTIDE SEQUENCE</scope>
    <source>
        <strain evidence="6">SOSP1-1</strain>
    </source>
</reference>
<evidence type="ECO:0000313" key="7">
    <source>
        <dbReference type="Proteomes" id="UP000612362"/>
    </source>
</evidence>
<protein>
    <recommendedName>
        <fullName evidence="8">DUF4870 domain-containing protein</fullName>
    </recommendedName>
</protein>
<organism evidence="6 7">
    <name type="scientific">Ktedonospora formicarum</name>
    <dbReference type="NCBI Taxonomy" id="2778364"/>
    <lineage>
        <taxon>Bacteria</taxon>
        <taxon>Bacillati</taxon>
        <taxon>Chloroflexota</taxon>
        <taxon>Ktedonobacteria</taxon>
        <taxon>Ktedonobacterales</taxon>
        <taxon>Ktedonobacteraceae</taxon>
        <taxon>Ktedonospora</taxon>
    </lineage>
</organism>
<accession>A0A8J3I118</accession>
<dbReference type="AlphaFoldDB" id="A0A8J3I118"/>
<dbReference type="RefSeq" id="WP_220196188.1">
    <property type="nucleotide sequence ID" value="NZ_BNJF01000002.1"/>
</dbReference>
<keyword evidence="2 5" id="KW-0812">Transmembrane</keyword>
<feature type="transmembrane region" description="Helical" evidence="5">
    <location>
        <begin position="71"/>
        <end position="91"/>
    </location>
</feature>
<sequence length="182" mass="20975">MKQYQDYEQPQAEAYQKEYWEQPQRVYDDTQSQYRFEGPSMQHQEGFEEPRMSAQIPQPMLFSFSNSSTRLAGLSYLLFWLSGLLVLLYAPNDRLARFHALQSLIFFGSFNALYIALLTIMVREIPLIYGFAIFAFVLLNLIGFVGWIVGMVGAFSGKYTKLPFVGNVVEHWLASSKAIKGW</sequence>
<proteinExistence type="predicted"/>
<evidence type="ECO:0000256" key="5">
    <source>
        <dbReference type="SAM" id="Phobius"/>
    </source>
</evidence>
<dbReference type="PANTHER" id="PTHR36460:SF1">
    <property type="entry name" value="UPF0132 DOMAIN PROTEIN (AFU_ORTHOLOGUE AFUA_3G10255)"/>
    <property type="match status" value="1"/>
</dbReference>
<comment type="caution">
    <text evidence="6">The sequence shown here is derived from an EMBL/GenBank/DDBJ whole genome shotgun (WGS) entry which is preliminary data.</text>
</comment>
<evidence type="ECO:0008006" key="8">
    <source>
        <dbReference type="Google" id="ProtNLM"/>
    </source>
</evidence>
<dbReference type="PANTHER" id="PTHR36460">
    <property type="entry name" value="UPF0132 DOMAIN PROTEIN (AFU_ORTHOLOGUE AFUA_3G10255)"/>
    <property type="match status" value="1"/>
</dbReference>
<feature type="transmembrane region" description="Helical" evidence="5">
    <location>
        <begin position="103"/>
        <end position="122"/>
    </location>
</feature>
<feature type="transmembrane region" description="Helical" evidence="5">
    <location>
        <begin position="128"/>
        <end position="155"/>
    </location>
</feature>
<dbReference type="Proteomes" id="UP000612362">
    <property type="component" value="Unassembled WGS sequence"/>
</dbReference>
<keyword evidence="7" id="KW-1185">Reference proteome</keyword>
<evidence type="ECO:0000313" key="6">
    <source>
        <dbReference type="EMBL" id="GHO46836.1"/>
    </source>
</evidence>
<evidence type="ECO:0000256" key="4">
    <source>
        <dbReference type="ARBA" id="ARBA00023136"/>
    </source>
</evidence>
<dbReference type="EMBL" id="BNJF01000002">
    <property type="protein sequence ID" value="GHO46836.1"/>
    <property type="molecule type" value="Genomic_DNA"/>
</dbReference>
<comment type="subcellular location">
    <subcellularLocation>
        <location evidence="1">Membrane</location>
        <topology evidence="1">Multi-pass membrane protein</topology>
    </subcellularLocation>
</comment>
<keyword evidence="4 5" id="KW-0472">Membrane</keyword>
<evidence type="ECO:0000256" key="2">
    <source>
        <dbReference type="ARBA" id="ARBA00022692"/>
    </source>
</evidence>
<evidence type="ECO:0000256" key="3">
    <source>
        <dbReference type="ARBA" id="ARBA00022989"/>
    </source>
</evidence>
<name>A0A8J3I118_9CHLR</name>